<protein>
    <submittedName>
        <fullName evidence="8">Diacetylchitobiose uptake system permease protein NgcG</fullName>
    </submittedName>
</protein>
<keyword evidence="3" id="KW-1003">Cell membrane</keyword>
<dbReference type="RefSeq" id="WP_125149281.1">
    <property type="nucleotide sequence ID" value="NZ_CAKJVE010000004.1"/>
</dbReference>
<evidence type="ECO:0000256" key="7">
    <source>
        <dbReference type="RuleBase" id="RU363032"/>
    </source>
</evidence>
<dbReference type="InterPro" id="IPR000515">
    <property type="entry name" value="MetI-like"/>
</dbReference>
<feature type="transmembrane region" description="Helical" evidence="7">
    <location>
        <begin position="12"/>
        <end position="34"/>
    </location>
</feature>
<dbReference type="EMBL" id="CAKJVE010000004">
    <property type="protein sequence ID" value="CAG9710399.1"/>
    <property type="molecule type" value="Genomic_DNA"/>
</dbReference>
<proteinExistence type="inferred from homology"/>
<dbReference type="GO" id="GO:0005886">
    <property type="term" value="C:plasma membrane"/>
    <property type="evidence" value="ECO:0007669"/>
    <property type="project" value="UniProtKB-SubCell"/>
</dbReference>
<keyword evidence="6 7" id="KW-0472">Membrane</keyword>
<comment type="similarity">
    <text evidence="7">Belongs to the binding-protein-dependent transport system permease family.</text>
</comment>
<keyword evidence="2 7" id="KW-0813">Transport</keyword>
<evidence type="ECO:0000313" key="9">
    <source>
        <dbReference type="Proteomes" id="UP000789738"/>
    </source>
</evidence>
<comment type="subcellular location">
    <subcellularLocation>
        <location evidence="1 7">Cell membrane</location>
        <topology evidence="1 7">Multi-pass membrane protein</topology>
    </subcellularLocation>
</comment>
<dbReference type="SUPFAM" id="SSF161098">
    <property type="entry name" value="MetI-like"/>
    <property type="match status" value="1"/>
</dbReference>
<keyword evidence="5 7" id="KW-1133">Transmembrane helix</keyword>
<feature type="transmembrane region" description="Helical" evidence="7">
    <location>
        <begin position="71"/>
        <end position="98"/>
    </location>
</feature>
<evidence type="ECO:0000256" key="5">
    <source>
        <dbReference type="ARBA" id="ARBA00022989"/>
    </source>
</evidence>
<dbReference type="PANTHER" id="PTHR43744:SF8">
    <property type="entry name" value="SN-GLYCEROL-3-PHOSPHATE TRANSPORT SYSTEM PERMEASE PROTEIN UGPE"/>
    <property type="match status" value="1"/>
</dbReference>
<evidence type="ECO:0000256" key="3">
    <source>
        <dbReference type="ARBA" id="ARBA00022475"/>
    </source>
</evidence>
<evidence type="ECO:0000256" key="6">
    <source>
        <dbReference type="ARBA" id="ARBA00023136"/>
    </source>
</evidence>
<organism evidence="8 9">
    <name type="scientific">Clostridium neonatale</name>
    <dbReference type="NCBI Taxonomy" id="137838"/>
    <lineage>
        <taxon>Bacteria</taxon>
        <taxon>Bacillati</taxon>
        <taxon>Bacillota</taxon>
        <taxon>Clostridia</taxon>
        <taxon>Eubacteriales</taxon>
        <taxon>Clostridiaceae</taxon>
        <taxon>Clostridium</taxon>
    </lineage>
</organism>
<reference evidence="8" key="1">
    <citation type="submission" date="2021-10" db="EMBL/GenBank/DDBJ databases">
        <authorList>
            <person name="Mesa V."/>
        </authorList>
    </citation>
    <scope>NUCLEOTIDE SEQUENCE</scope>
    <source>
        <strain evidence="8">CC3_PB</strain>
    </source>
</reference>
<dbReference type="InterPro" id="IPR035906">
    <property type="entry name" value="MetI-like_sf"/>
</dbReference>
<dbReference type="PANTHER" id="PTHR43744">
    <property type="entry name" value="ABC TRANSPORTER PERMEASE PROTEIN MG189-RELATED-RELATED"/>
    <property type="match status" value="1"/>
</dbReference>
<feature type="transmembrane region" description="Helical" evidence="7">
    <location>
        <begin position="110"/>
        <end position="131"/>
    </location>
</feature>
<dbReference type="GO" id="GO:0055085">
    <property type="term" value="P:transmembrane transport"/>
    <property type="evidence" value="ECO:0007669"/>
    <property type="project" value="InterPro"/>
</dbReference>
<evidence type="ECO:0000313" key="8">
    <source>
        <dbReference type="EMBL" id="CAG9710399.1"/>
    </source>
</evidence>
<comment type="caution">
    <text evidence="8">The sequence shown here is derived from an EMBL/GenBank/DDBJ whole genome shotgun (WGS) entry which is preliminary data.</text>
</comment>
<dbReference type="Pfam" id="PF00528">
    <property type="entry name" value="BPD_transp_1"/>
    <property type="match status" value="1"/>
</dbReference>
<feature type="transmembrane region" description="Helical" evidence="7">
    <location>
        <begin position="184"/>
        <end position="209"/>
    </location>
</feature>
<feature type="transmembrane region" description="Helical" evidence="7">
    <location>
        <begin position="143"/>
        <end position="163"/>
    </location>
</feature>
<evidence type="ECO:0000256" key="2">
    <source>
        <dbReference type="ARBA" id="ARBA00022448"/>
    </source>
</evidence>
<evidence type="ECO:0000256" key="4">
    <source>
        <dbReference type="ARBA" id="ARBA00022692"/>
    </source>
</evidence>
<feature type="transmembrane region" description="Helical" evidence="7">
    <location>
        <begin position="242"/>
        <end position="263"/>
    </location>
</feature>
<dbReference type="Gene3D" id="1.10.3720.10">
    <property type="entry name" value="MetI-like"/>
    <property type="match status" value="1"/>
</dbReference>
<dbReference type="AlphaFoldDB" id="A0AA86MLN4"/>
<dbReference type="Proteomes" id="UP000789738">
    <property type="component" value="Unassembled WGS sequence"/>
</dbReference>
<evidence type="ECO:0000256" key="1">
    <source>
        <dbReference type="ARBA" id="ARBA00004651"/>
    </source>
</evidence>
<dbReference type="CDD" id="cd06261">
    <property type="entry name" value="TM_PBP2"/>
    <property type="match status" value="1"/>
</dbReference>
<gene>
    <name evidence="8" type="ORF">CNEO_44749</name>
</gene>
<sequence>MKNNNREKVSTGIKYIPLVAFTVLCLYPIIWLFLNSFKTGNELFDNPWGLPSSFSLENYIYAFEVGNIGRYFINSVIVTVTAVVIGVLLSSMIAYAIARMKWKLSKATMYLFLLGMMIPAYATVIPLFSMFNKLGLLNTYASVIIPHVAGAFPLAVFILTGFLSTIPKDIEEAAVMDGCGIFRIFFRIILPISKSSVVTVAVIVFINIWNDLLLPQIFLTDNSKMTLPVGLTAFQGQYMTNYVGLIAAIVITIIPSIIVYILLHKNIMEGMVSGAVKG</sequence>
<dbReference type="PROSITE" id="PS50928">
    <property type="entry name" value="ABC_TM1"/>
    <property type="match status" value="1"/>
</dbReference>
<name>A0AA86MLN4_9CLOT</name>
<accession>A0AA86MLN4</accession>
<keyword evidence="4 7" id="KW-0812">Transmembrane</keyword>